<dbReference type="SUPFAM" id="SSF52540">
    <property type="entry name" value="P-loop containing nucleoside triphosphate hydrolases"/>
    <property type="match status" value="1"/>
</dbReference>
<evidence type="ECO:0000256" key="3">
    <source>
        <dbReference type="ARBA" id="ARBA00022475"/>
    </source>
</evidence>
<dbReference type="InterPro" id="IPR027417">
    <property type="entry name" value="P-loop_NTPase"/>
</dbReference>
<evidence type="ECO:0000256" key="7">
    <source>
        <dbReference type="ARBA" id="ARBA00023136"/>
    </source>
</evidence>
<proteinExistence type="inferred from homology"/>
<keyword evidence="8" id="KW-0046">Antibiotic resistance</keyword>
<sequence>MEGDPLMIELDGLTKTYDGVAALTDVSFTVPTGSVLALLGHNGAGKTTAVQILSTLIPPSGGRATVAGYDVVDQADHVRSCIGVTGQNTSLDNVITGRQNLTLFGRLRGLRRGEARRRADELIGQFELDRAADRPVSTYSGGMQRRLDIAAALVVTPDVLFLDEPTTGLDPRSRRQVWELVSTLATQGVTVLLTTQYLEEADLLSDSIVILNSGQVVAHGTADELKRQTGTTYCQLTLVRPADIPRVVATLADIDDVDADDETNTVSVRARDGVGTLAEVVRRTDRLRVDLVDICLRKPTLDEVFLHLSTALTP</sequence>
<dbReference type="Pfam" id="PF00005">
    <property type="entry name" value="ABC_tran"/>
    <property type="match status" value="1"/>
</dbReference>
<keyword evidence="5 11" id="KW-0067">ATP-binding</keyword>
<dbReference type="PROSITE" id="PS50893">
    <property type="entry name" value="ABC_TRANSPORTER_2"/>
    <property type="match status" value="1"/>
</dbReference>
<evidence type="ECO:0000256" key="4">
    <source>
        <dbReference type="ARBA" id="ARBA00022741"/>
    </source>
</evidence>
<gene>
    <name evidence="11" type="ORF">ORI27_19990</name>
</gene>
<keyword evidence="4" id="KW-0547">Nucleotide-binding</keyword>
<dbReference type="PANTHER" id="PTHR42711">
    <property type="entry name" value="ABC TRANSPORTER ATP-BINDING PROTEIN"/>
    <property type="match status" value="1"/>
</dbReference>
<dbReference type="Proteomes" id="UP001300745">
    <property type="component" value="Unassembled WGS sequence"/>
</dbReference>
<evidence type="ECO:0000256" key="5">
    <source>
        <dbReference type="ARBA" id="ARBA00022840"/>
    </source>
</evidence>
<keyword evidence="6" id="KW-1278">Translocase</keyword>
<evidence type="ECO:0000313" key="12">
    <source>
        <dbReference type="Proteomes" id="UP001300745"/>
    </source>
</evidence>
<evidence type="ECO:0000259" key="10">
    <source>
        <dbReference type="PROSITE" id="PS50893"/>
    </source>
</evidence>
<reference evidence="11 12" key="1">
    <citation type="submission" date="2022-11" db="EMBL/GenBank/DDBJ databases">
        <title>Mycobacterium sp. nov.</title>
        <authorList>
            <person name="Papic B."/>
            <person name="Spicic S."/>
            <person name="Duvnjak S."/>
        </authorList>
    </citation>
    <scope>NUCLEOTIDE SEQUENCE [LARGE SCALE GENOMIC DNA]</scope>
    <source>
        <strain evidence="11 12">CVI_P4</strain>
    </source>
</reference>
<dbReference type="InterPro" id="IPR003593">
    <property type="entry name" value="AAA+_ATPase"/>
</dbReference>
<evidence type="ECO:0000256" key="1">
    <source>
        <dbReference type="ARBA" id="ARBA00004413"/>
    </source>
</evidence>
<comment type="similarity">
    <text evidence="9">Belongs to the ABC transporter superfamily. Drug exporter-1 (DrugE1) (TC 3.A.1.105) family.</text>
</comment>
<keyword evidence="3" id="KW-1003">Cell membrane</keyword>
<dbReference type="InterPro" id="IPR017871">
    <property type="entry name" value="ABC_transporter-like_CS"/>
</dbReference>
<accession>A0ABT3SHK5</accession>
<dbReference type="InterPro" id="IPR050763">
    <property type="entry name" value="ABC_transporter_ATP-binding"/>
</dbReference>
<organism evidence="11 12">
    <name type="scientific">Mycobacterium pinniadriaticum</name>
    <dbReference type="NCBI Taxonomy" id="2994102"/>
    <lineage>
        <taxon>Bacteria</taxon>
        <taxon>Bacillati</taxon>
        <taxon>Actinomycetota</taxon>
        <taxon>Actinomycetes</taxon>
        <taxon>Mycobacteriales</taxon>
        <taxon>Mycobacteriaceae</taxon>
        <taxon>Mycobacterium</taxon>
    </lineage>
</organism>
<keyword evidence="2" id="KW-0813">Transport</keyword>
<keyword evidence="7" id="KW-0472">Membrane</keyword>
<dbReference type="SMART" id="SM00382">
    <property type="entry name" value="AAA"/>
    <property type="match status" value="1"/>
</dbReference>
<dbReference type="GO" id="GO:0005524">
    <property type="term" value="F:ATP binding"/>
    <property type="evidence" value="ECO:0007669"/>
    <property type="project" value="UniProtKB-KW"/>
</dbReference>
<dbReference type="PROSITE" id="PS00211">
    <property type="entry name" value="ABC_TRANSPORTER_1"/>
    <property type="match status" value="1"/>
</dbReference>
<protein>
    <submittedName>
        <fullName evidence="11">ATP-binding cassette domain-containing protein</fullName>
    </submittedName>
</protein>
<dbReference type="Gene3D" id="3.40.50.300">
    <property type="entry name" value="P-loop containing nucleotide triphosphate hydrolases"/>
    <property type="match status" value="1"/>
</dbReference>
<dbReference type="EMBL" id="JAPJDO010000019">
    <property type="protein sequence ID" value="MCX2938984.1"/>
    <property type="molecule type" value="Genomic_DNA"/>
</dbReference>
<feature type="domain" description="ABC transporter" evidence="10">
    <location>
        <begin position="8"/>
        <end position="238"/>
    </location>
</feature>
<evidence type="ECO:0000256" key="2">
    <source>
        <dbReference type="ARBA" id="ARBA00022448"/>
    </source>
</evidence>
<evidence type="ECO:0000256" key="9">
    <source>
        <dbReference type="ARBA" id="ARBA00049985"/>
    </source>
</evidence>
<dbReference type="InterPro" id="IPR003439">
    <property type="entry name" value="ABC_transporter-like_ATP-bd"/>
</dbReference>
<name>A0ABT3SHK5_9MYCO</name>
<comment type="subcellular location">
    <subcellularLocation>
        <location evidence="1">Cell membrane</location>
        <topology evidence="1">Peripheral membrane protein</topology>
        <orientation evidence="1">Cytoplasmic side</orientation>
    </subcellularLocation>
</comment>
<evidence type="ECO:0000256" key="6">
    <source>
        <dbReference type="ARBA" id="ARBA00022967"/>
    </source>
</evidence>
<evidence type="ECO:0000313" key="11">
    <source>
        <dbReference type="EMBL" id="MCX2938984.1"/>
    </source>
</evidence>
<keyword evidence="12" id="KW-1185">Reference proteome</keyword>
<evidence type="ECO:0000256" key="8">
    <source>
        <dbReference type="ARBA" id="ARBA00023251"/>
    </source>
</evidence>
<dbReference type="InterPro" id="IPR005894">
    <property type="entry name" value="DrrA"/>
</dbReference>
<dbReference type="PANTHER" id="PTHR42711:SF19">
    <property type="entry name" value="DOXORUBICIN RESISTANCE ATP-BINDING PROTEIN DRRA"/>
    <property type="match status" value="1"/>
</dbReference>
<dbReference type="NCBIfam" id="TIGR01188">
    <property type="entry name" value="drrA"/>
    <property type="match status" value="1"/>
</dbReference>
<comment type="caution">
    <text evidence="11">The sequence shown here is derived from an EMBL/GenBank/DDBJ whole genome shotgun (WGS) entry which is preliminary data.</text>
</comment>